<organism evidence="2 3">
    <name type="scientific">Actinomadura namibiensis</name>
    <dbReference type="NCBI Taxonomy" id="182080"/>
    <lineage>
        <taxon>Bacteria</taxon>
        <taxon>Bacillati</taxon>
        <taxon>Actinomycetota</taxon>
        <taxon>Actinomycetes</taxon>
        <taxon>Streptosporangiales</taxon>
        <taxon>Thermomonosporaceae</taxon>
        <taxon>Actinomadura</taxon>
    </lineage>
</organism>
<dbReference type="EMBL" id="JACJIA010000016">
    <property type="protein sequence ID" value="MBA8956517.1"/>
    <property type="molecule type" value="Genomic_DNA"/>
</dbReference>
<dbReference type="Pfam" id="PF08843">
    <property type="entry name" value="AbiEii"/>
    <property type="match status" value="1"/>
</dbReference>
<proteinExistence type="predicted"/>
<evidence type="ECO:0008006" key="4">
    <source>
        <dbReference type="Google" id="ProtNLM"/>
    </source>
</evidence>
<evidence type="ECO:0000256" key="1">
    <source>
        <dbReference type="SAM" id="MobiDB-lite"/>
    </source>
</evidence>
<name>A0A7W3QRD7_ACTNM</name>
<accession>A0A7W3QRD7</accession>
<dbReference type="InterPro" id="IPR014942">
    <property type="entry name" value="AbiEii"/>
</dbReference>
<protein>
    <recommendedName>
        <fullName evidence="4">Nucleotidyl transferase AbiEii/AbiGii toxin family protein</fullName>
    </recommendedName>
</protein>
<keyword evidence="3" id="KW-1185">Reference proteome</keyword>
<feature type="region of interest" description="Disordered" evidence="1">
    <location>
        <begin position="12"/>
        <end position="38"/>
    </location>
</feature>
<dbReference type="Proteomes" id="UP000572680">
    <property type="component" value="Unassembled WGS sequence"/>
</dbReference>
<comment type="caution">
    <text evidence="2">The sequence shown here is derived from an EMBL/GenBank/DDBJ whole genome shotgun (WGS) entry which is preliminary data.</text>
</comment>
<feature type="compositionally biased region" description="Basic and acidic residues" evidence="1">
    <location>
        <begin position="19"/>
        <end position="32"/>
    </location>
</feature>
<dbReference type="RefSeq" id="WP_220510373.1">
    <property type="nucleotide sequence ID" value="NZ_BAAALP010000050.1"/>
</dbReference>
<evidence type="ECO:0000313" key="2">
    <source>
        <dbReference type="EMBL" id="MBA8956517.1"/>
    </source>
</evidence>
<gene>
    <name evidence="2" type="ORF">HNR61_008200</name>
</gene>
<evidence type="ECO:0000313" key="3">
    <source>
        <dbReference type="Proteomes" id="UP000572680"/>
    </source>
</evidence>
<dbReference type="AlphaFoldDB" id="A0A7W3QRD7"/>
<reference evidence="2 3" key="1">
    <citation type="submission" date="2020-08" db="EMBL/GenBank/DDBJ databases">
        <title>Genomic Encyclopedia of Type Strains, Phase IV (KMG-IV): sequencing the most valuable type-strain genomes for metagenomic binning, comparative biology and taxonomic classification.</title>
        <authorList>
            <person name="Goeker M."/>
        </authorList>
    </citation>
    <scope>NUCLEOTIDE SEQUENCE [LARGE SCALE GENOMIC DNA]</scope>
    <source>
        <strain evidence="2 3">DSM 44197</strain>
    </source>
</reference>
<sequence length="332" mass="37071">MTASDWNKYRWGPWEPDEYLPHHPPEPEEARRLGLPPTLRPVPGAMQSPVFDPAMVPHRKAMRAGEPRFPSREQGERWYAARRRAVAHVLAAVAGSRWADDLVLRGSVLLRAWYGDLAREPGDLDFVCPTGWDAAGHETTRMMEGLAAAAEEVSGRDPGDPVRLSADGAVHSDIWTYDKVPGRRLVLPWRAEGLPSGTVQLDFVFGEPLPAEPELTEIPRADGGPPILLDAATPELSLAWKLLWLLTDIYPQGKDLYDAWLLARNCRPSYDLLTATLAEEWDHRAERPLSRGDILGIDADWDEFRKEYPGVRGEAEDYVRELADALAPVLPA</sequence>